<dbReference type="InterPro" id="IPR005299">
    <property type="entry name" value="MeTrfase_7"/>
</dbReference>
<evidence type="ECO:0000313" key="3">
    <source>
        <dbReference type="EMBL" id="KWV40658.1"/>
    </source>
</evidence>
<proteinExistence type="predicted"/>
<reference evidence="3 4" key="1">
    <citation type="submission" date="2015-11" db="EMBL/GenBank/DDBJ databases">
        <title>Draft Genome Sequence of the Strain BR 10423 (Rhizobium sp.) isolated from nodules of Mimosa pudica.</title>
        <authorList>
            <person name="Barauna A.C."/>
            <person name="Zilli J.E."/>
            <person name="Simoes-Araujo J.L."/>
            <person name="Reis V.M."/>
            <person name="James E.K."/>
            <person name="Reis F.B.Jr."/>
            <person name="Rouws L.F."/>
            <person name="Passos S.R."/>
            <person name="Gois S.R."/>
        </authorList>
    </citation>
    <scope>NUCLEOTIDE SEQUENCE [LARGE SCALE GENOMIC DNA]</scope>
    <source>
        <strain evidence="3 4">BR10423</strain>
    </source>
</reference>
<sequence length="330" mass="36927">MQATGISALLSLWETACRTVAAGEGPFTIVDYGSSQGRNSMPPMRVAIKALRLRSGPSVPIEVVHTDLPTNDFSALFEALSSSPDSYMNEASDVFPSAIGRSYFEPLFPPQRVDLGWSTWSLQWMSTGMIEAPDHILAGMSATPAVVSAVKRQQAKDWERFLVLRSREMRPGGKLVAGFTARTADITGWEWLLGELWSALCDMRTDGWLSQREQTRITIPIAIRTLDEIRKPFLEGEDFADLELEHLDLVRLADPCWEQFERNGDALAFAKRHTAMMQAWCEPTIASLIEPSRNPAAFVAELFNRFERRLVEGPRPHEPYMAAVVLSKRA</sequence>
<dbReference type="PANTHER" id="PTHR31009">
    <property type="entry name" value="S-ADENOSYL-L-METHIONINE:CARBOXYL METHYLTRANSFERASE FAMILY PROTEIN"/>
    <property type="match status" value="1"/>
</dbReference>
<dbReference type="Proteomes" id="UP000068164">
    <property type="component" value="Unassembled WGS sequence"/>
</dbReference>
<dbReference type="GO" id="GO:0032259">
    <property type="term" value="P:methylation"/>
    <property type="evidence" value="ECO:0007669"/>
    <property type="project" value="UniProtKB-KW"/>
</dbReference>
<organism evidence="3 4">
    <name type="scientific">Rhizobium altiplani</name>
    <dbReference type="NCBI Taxonomy" id="1864509"/>
    <lineage>
        <taxon>Bacteria</taxon>
        <taxon>Pseudomonadati</taxon>
        <taxon>Pseudomonadota</taxon>
        <taxon>Alphaproteobacteria</taxon>
        <taxon>Hyphomicrobiales</taxon>
        <taxon>Rhizobiaceae</taxon>
        <taxon>Rhizobium/Agrobacterium group</taxon>
        <taxon>Rhizobium</taxon>
    </lineage>
</organism>
<keyword evidence="3" id="KW-0808">Transferase</keyword>
<dbReference type="OrthoDB" id="465670at2"/>
<dbReference type="SUPFAM" id="SSF53335">
    <property type="entry name" value="S-adenosyl-L-methionine-dependent methyltransferases"/>
    <property type="match status" value="1"/>
</dbReference>
<evidence type="ECO:0000313" key="4">
    <source>
        <dbReference type="Proteomes" id="UP000068164"/>
    </source>
</evidence>
<dbReference type="GO" id="GO:0046872">
    <property type="term" value="F:metal ion binding"/>
    <property type="evidence" value="ECO:0007669"/>
    <property type="project" value="UniProtKB-KW"/>
</dbReference>
<dbReference type="GO" id="GO:0008168">
    <property type="term" value="F:methyltransferase activity"/>
    <property type="evidence" value="ECO:0007669"/>
    <property type="project" value="UniProtKB-KW"/>
</dbReference>
<keyword evidence="2" id="KW-0460">Magnesium</keyword>
<dbReference type="InterPro" id="IPR042086">
    <property type="entry name" value="MeTrfase_capping"/>
</dbReference>
<dbReference type="Gene3D" id="1.10.1200.270">
    <property type="entry name" value="Methyltransferase, alpha-helical capping domain"/>
    <property type="match status" value="1"/>
</dbReference>
<accession>A0A109J1M6</accession>
<evidence type="ECO:0000256" key="1">
    <source>
        <dbReference type="ARBA" id="ARBA00022723"/>
    </source>
</evidence>
<dbReference type="Gene3D" id="3.40.50.150">
    <property type="entry name" value="Vaccinia Virus protein VP39"/>
    <property type="match status" value="1"/>
</dbReference>
<protein>
    <submittedName>
        <fullName evidence="3">SAM-dependent methyltransferase</fullName>
    </submittedName>
</protein>
<comment type="caution">
    <text evidence="3">The sequence shown here is derived from an EMBL/GenBank/DDBJ whole genome shotgun (WGS) entry which is preliminary data.</text>
</comment>
<dbReference type="AlphaFoldDB" id="A0A109J1M6"/>
<dbReference type="EMBL" id="LNCD01000146">
    <property type="protein sequence ID" value="KWV40658.1"/>
    <property type="molecule type" value="Genomic_DNA"/>
</dbReference>
<keyword evidence="1" id="KW-0479">Metal-binding</keyword>
<dbReference type="InterPro" id="IPR029063">
    <property type="entry name" value="SAM-dependent_MTases_sf"/>
</dbReference>
<keyword evidence="3" id="KW-0489">Methyltransferase</keyword>
<evidence type="ECO:0000256" key="2">
    <source>
        <dbReference type="ARBA" id="ARBA00022842"/>
    </source>
</evidence>
<gene>
    <name evidence="3" type="ORF">AS026_25730</name>
</gene>
<name>A0A109J1M6_9HYPH</name>
<keyword evidence="4" id="KW-1185">Reference proteome</keyword>
<dbReference type="Pfam" id="PF03492">
    <property type="entry name" value="Methyltransf_7"/>
    <property type="match status" value="1"/>
</dbReference>